<dbReference type="EMBL" id="BLPG01000001">
    <property type="protein sequence ID" value="GFJ92458.1"/>
    <property type="molecule type" value="Genomic_DNA"/>
</dbReference>
<reference evidence="1 2" key="1">
    <citation type="submission" date="2020-03" db="EMBL/GenBank/DDBJ databases">
        <title>Whole genome shotgun sequence of Phytohabitans rumicis NBRC 108638.</title>
        <authorList>
            <person name="Komaki H."/>
            <person name="Tamura T."/>
        </authorList>
    </citation>
    <scope>NUCLEOTIDE SEQUENCE [LARGE SCALE GENOMIC DNA]</scope>
    <source>
        <strain evidence="1 2">NBRC 108638</strain>
    </source>
</reference>
<keyword evidence="2" id="KW-1185">Reference proteome</keyword>
<proteinExistence type="predicted"/>
<name>A0A6V8LBS1_9ACTN</name>
<comment type="caution">
    <text evidence="1">The sequence shown here is derived from an EMBL/GenBank/DDBJ whole genome shotgun (WGS) entry which is preliminary data.</text>
</comment>
<reference evidence="1 2" key="2">
    <citation type="submission" date="2020-03" db="EMBL/GenBank/DDBJ databases">
        <authorList>
            <person name="Ichikawa N."/>
            <person name="Kimura A."/>
            <person name="Kitahashi Y."/>
            <person name="Uohara A."/>
        </authorList>
    </citation>
    <scope>NUCLEOTIDE SEQUENCE [LARGE SCALE GENOMIC DNA]</scope>
    <source>
        <strain evidence="1 2">NBRC 108638</strain>
    </source>
</reference>
<organism evidence="1 2">
    <name type="scientific">Phytohabitans rumicis</name>
    <dbReference type="NCBI Taxonomy" id="1076125"/>
    <lineage>
        <taxon>Bacteria</taxon>
        <taxon>Bacillati</taxon>
        <taxon>Actinomycetota</taxon>
        <taxon>Actinomycetes</taxon>
        <taxon>Micromonosporales</taxon>
        <taxon>Micromonosporaceae</taxon>
    </lineage>
</organism>
<dbReference type="Proteomes" id="UP000482960">
    <property type="component" value="Unassembled WGS sequence"/>
</dbReference>
<dbReference type="AlphaFoldDB" id="A0A6V8LBS1"/>
<sequence>MNAEQRRRGRKIRQVLRLDRAWRAEGKVEGRTENALAWRMGQAHRMGVGADMERARRRASRKAGK</sequence>
<accession>A0A6V8LBS1</accession>
<gene>
    <name evidence="1" type="ORF">Prum_061000</name>
</gene>
<evidence type="ECO:0000313" key="2">
    <source>
        <dbReference type="Proteomes" id="UP000482960"/>
    </source>
</evidence>
<evidence type="ECO:0000313" key="1">
    <source>
        <dbReference type="EMBL" id="GFJ92458.1"/>
    </source>
</evidence>
<dbReference type="RefSeq" id="WP_173079326.1">
    <property type="nucleotide sequence ID" value="NZ_BAABJB010000013.1"/>
</dbReference>
<protein>
    <submittedName>
        <fullName evidence="1">Uncharacterized protein</fullName>
    </submittedName>
</protein>